<gene>
    <name evidence="3" type="ORF">XA3_19000</name>
</gene>
<dbReference type="Proteomes" id="UP001321861">
    <property type="component" value="Chromosome"/>
</dbReference>
<feature type="region of interest" description="Disordered" evidence="2">
    <location>
        <begin position="34"/>
        <end position="57"/>
    </location>
</feature>
<dbReference type="AlphaFoldDB" id="A0AAU9CZP2"/>
<organism evidence="3 4">
    <name type="scientific">Xylocopilactobacillus apicola</name>
    <dbReference type="NCBI Taxonomy" id="2932184"/>
    <lineage>
        <taxon>Bacteria</taxon>
        <taxon>Bacillati</taxon>
        <taxon>Bacillota</taxon>
        <taxon>Bacilli</taxon>
        <taxon>Lactobacillales</taxon>
        <taxon>Lactobacillaceae</taxon>
        <taxon>Xylocopilactobacillus</taxon>
    </lineage>
</organism>
<dbReference type="RefSeq" id="WP_317635250.1">
    <property type="nucleotide sequence ID" value="NZ_AP026802.1"/>
</dbReference>
<name>A0AAU9CZP2_9LACO</name>
<reference evidence="3 4" key="1">
    <citation type="journal article" date="2023" name="Microbiol. Spectr.">
        <title>Symbiosis of Carpenter Bees with Uncharacterized Lactic Acid Bacteria Showing NAD Auxotrophy.</title>
        <authorList>
            <person name="Kawasaki S."/>
            <person name="Ozawa K."/>
            <person name="Mori T."/>
            <person name="Yamamoto A."/>
            <person name="Ito M."/>
            <person name="Ohkuma M."/>
            <person name="Sakamoto M."/>
            <person name="Matsutani M."/>
        </authorList>
    </citation>
    <scope>NUCLEOTIDE SEQUENCE [LARGE SCALE GENOMIC DNA]</scope>
    <source>
        <strain evidence="3 4">XA3</strain>
    </source>
</reference>
<evidence type="ECO:0000256" key="2">
    <source>
        <dbReference type="SAM" id="MobiDB-lite"/>
    </source>
</evidence>
<protein>
    <recommendedName>
        <fullName evidence="5">Lipoprotein SmpA/OmlA domain-containing protein</fullName>
    </recommendedName>
</protein>
<dbReference type="Gene3D" id="3.30.1450.10">
    <property type="match status" value="2"/>
</dbReference>
<evidence type="ECO:0008006" key="5">
    <source>
        <dbReference type="Google" id="ProtNLM"/>
    </source>
</evidence>
<dbReference type="InterPro" id="IPR037873">
    <property type="entry name" value="BamE-like"/>
</dbReference>
<dbReference type="Pfam" id="PF12978">
    <property type="entry name" value="DUF3862"/>
    <property type="match status" value="1"/>
</dbReference>
<evidence type="ECO:0000256" key="1">
    <source>
        <dbReference type="ARBA" id="ARBA00022729"/>
    </source>
</evidence>
<sequence length="231" mass="26314">MVNKKNKSWTIASVIIIILSLLFSFADFKGKSGTSKSASTSNSQPKKSSSSANKAKRSLSSQILSEFGAKESLRLEQYNKIKVRKDKGMTINQVKKLLGEPSTQSTKGISRVLYWFYKDDQNDTKEIRTIILFKDGRAYSKHISGLEVKRKKKIGLDDYNKVHRNDKYSDVIKQLGIPNGFSESYFTSNELLQGISYTYDLNHNAPEQEKPRIYLDFSDGKLSVKDQEYLK</sequence>
<evidence type="ECO:0000313" key="3">
    <source>
        <dbReference type="EMBL" id="BDR59459.1"/>
    </source>
</evidence>
<dbReference type="InterPro" id="IPR024418">
    <property type="entry name" value="DUF3862"/>
</dbReference>
<dbReference type="KEGG" id="xap:XA3_19000"/>
<dbReference type="EMBL" id="AP026802">
    <property type="protein sequence ID" value="BDR59459.1"/>
    <property type="molecule type" value="Genomic_DNA"/>
</dbReference>
<accession>A0AAU9CZP2</accession>
<keyword evidence="4" id="KW-1185">Reference proteome</keyword>
<proteinExistence type="predicted"/>
<evidence type="ECO:0000313" key="4">
    <source>
        <dbReference type="Proteomes" id="UP001321861"/>
    </source>
</evidence>
<keyword evidence="1" id="KW-0732">Signal</keyword>